<dbReference type="GO" id="GO:0005886">
    <property type="term" value="C:plasma membrane"/>
    <property type="evidence" value="ECO:0007669"/>
    <property type="project" value="TreeGrafter"/>
</dbReference>
<keyword evidence="1" id="KW-0472">Membrane</keyword>
<dbReference type="PANTHER" id="PTHR34980:SF2">
    <property type="entry name" value="INNER MEMBRANE PROTEIN YHAH-RELATED"/>
    <property type="match status" value="1"/>
</dbReference>
<evidence type="ECO:0000313" key="2">
    <source>
        <dbReference type="EMBL" id="TPE64592.1"/>
    </source>
</evidence>
<feature type="transmembrane region" description="Helical" evidence="1">
    <location>
        <begin position="118"/>
        <end position="139"/>
    </location>
</feature>
<reference evidence="2 3" key="1">
    <citation type="submission" date="2019-06" db="EMBL/GenBank/DDBJ databases">
        <authorList>
            <person name="Lee I."/>
            <person name="Jang G.I."/>
            <person name="Hwang C.Y."/>
        </authorList>
    </citation>
    <scope>NUCLEOTIDE SEQUENCE [LARGE SCALE GENOMIC DNA]</scope>
    <source>
        <strain evidence="2 3">PAMC 28131</strain>
    </source>
</reference>
<evidence type="ECO:0000313" key="3">
    <source>
        <dbReference type="Proteomes" id="UP000319897"/>
    </source>
</evidence>
<name>A0A501XUY5_9SPHN</name>
<sequence>MDFGESIKTCLRKYATFSGRGQRSEYWWFYLFTLLASVAATFVDAALFSREWSENGPVGLGVSAAFLVPSLAATSRRLHDANLSGWWMVPPFVVIALSVIFMIMRLRSDVTVIGSPTVLIAIAALAGMGTFGLLLYWLIRRGTAGPNRFGPDPLKPVQVDGVF</sequence>
<proteinExistence type="predicted"/>
<keyword evidence="1" id="KW-0812">Transmembrane</keyword>
<gene>
    <name evidence="2" type="ORF">FJQ54_00905</name>
</gene>
<dbReference type="OrthoDB" id="9812349at2"/>
<comment type="caution">
    <text evidence="2">The sequence shown here is derived from an EMBL/GenBank/DDBJ whole genome shotgun (WGS) entry which is preliminary data.</text>
</comment>
<feature type="transmembrane region" description="Helical" evidence="1">
    <location>
        <begin position="55"/>
        <end position="74"/>
    </location>
</feature>
<dbReference type="InterPro" id="IPR008523">
    <property type="entry name" value="DUF805"/>
</dbReference>
<accession>A0A501XUY5</accession>
<feature type="transmembrane region" description="Helical" evidence="1">
    <location>
        <begin position="86"/>
        <end position="106"/>
    </location>
</feature>
<protein>
    <submittedName>
        <fullName evidence="2">DUF805 domain-containing protein</fullName>
    </submittedName>
</protein>
<dbReference type="EMBL" id="VFSU01000009">
    <property type="protein sequence ID" value="TPE64592.1"/>
    <property type="molecule type" value="Genomic_DNA"/>
</dbReference>
<keyword evidence="3" id="KW-1185">Reference proteome</keyword>
<evidence type="ECO:0000256" key="1">
    <source>
        <dbReference type="SAM" id="Phobius"/>
    </source>
</evidence>
<dbReference type="Proteomes" id="UP000319897">
    <property type="component" value="Unassembled WGS sequence"/>
</dbReference>
<dbReference type="PANTHER" id="PTHR34980">
    <property type="entry name" value="INNER MEMBRANE PROTEIN-RELATED-RELATED"/>
    <property type="match status" value="1"/>
</dbReference>
<dbReference type="Pfam" id="PF05656">
    <property type="entry name" value="DUF805"/>
    <property type="match status" value="1"/>
</dbReference>
<dbReference type="AlphaFoldDB" id="A0A501XUY5"/>
<organism evidence="2 3">
    <name type="scientific">Sandaracinobacter neustonicus</name>
    <dbReference type="NCBI Taxonomy" id="1715348"/>
    <lineage>
        <taxon>Bacteria</taxon>
        <taxon>Pseudomonadati</taxon>
        <taxon>Pseudomonadota</taxon>
        <taxon>Alphaproteobacteria</taxon>
        <taxon>Sphingomonadales</taxon>
        <taxon>Sphingosinicellaceae</taxon>
        <taxon>Sandaracinobacter</taxon>
    </lineage>
</organism>
<dbReference type="RefSeq" id="WP_140926439.1">
    <property type="nucleotide sequence ID" value="NZ_VFSU01000009.1"/>
</dbReference>
<keyword evidence="1" id="KW-1133">Transmembrane helix</keyword>
<feature type="transmembrane region" description="Helical" evidence="1">
    <location>
        <begin position="27"/>
        <end position="49"/>
    </location>
</feature>